<evidence type="ECO:0000313" key="2">
    <source>
        <dbReference type="Proteomes" id="UP000509241"/>
    </source>
</evidence>
<dbReference type="AlphaFoldDB" id="A0A7D5GMD8"/>
<dbReference type="KEGG" id="haly:HYG82_18325"/>
<keyword evidence="2" id="KW-1185">Reference proteome</keyword>
<proteinExistence type="predicted"/>
<dbReference type="EMBL" id="CP058601">
    <property type="protein sequence ID" value="QLG50650.1"/>
    <property type="molecule type" value="Genomic_DNA"/>
</dbReference>
<reference evidence="1 2" key="1">
    <citation type="submission" date="2020-07" db="EMBL/GenBank/DDBJ databases">
        <authorList>
            <person name="Cui H."/>
        </authorList>
    </citation>
    <scope>NUCLEOTIDE SEQUENCE [LARGE SCALE GENOMIC DNA]</scope>
    <source>
        <strain evidence="1 2">YPL8</strain>
    </source>
</reference>
<dbReference type="GeneID" id="56035290"/>
<dbReference type="OrthoDB" id="350249at2157"/>
<name>A0A7D5GMD8_9EURY</name>
<dbReference type="Proteomes" id="UP000509241">
    <property type="component" value="Chromosome"/>
</dbReference>
<gene>
    <name evidence="1" type="ORF">HYG82_18325</name>
</gene>
<organism evidence="1 2">
    <name type="scientific">Natrinema halophilum</name>
    <dbReference type="NCBI Taxonomy" id="1699371"/>
    <lineage>
        <taxon>Archaea</taxon>
        <taxon>Methanobacteriati</taxon>
        <taxon>Methanobacteriota</taxon>
        <taxon>Stenosarchaea group</taxon>
        <taxon>Halobacteria</taxon>
        <taxon>Halobacteriales</taxon>
        <taxon>Natrialbaceae</taxon>
        <taxon>Natrinema</taxon>
    </lineage>
</organism>
<dbReference type="RefSeq" id="WP_179263357.1">
    <property type="nucleotide sequence ID" value="NZ_CP058601.1"/>
</dbReference>
<sequence length="252" mass="29194">MPKTIPRIGRQDLLKGIEKLAQIVHFRGELTEDELRDEMEAINRDRNSKLFKSIDGWFKFTLQDENRSIEILKQDNDHIELTDEGLKLLNAPDFRVAAFHLLERKSRTNFTYFHTLLQELDRKVQAGNYDMGADLADTVNTLMKDTISGNKVTAGAIASFLRDFEIVVEEDGRWHIDPAQYTYFRGEDADIVEDILAEHGNRMDLAEIQRVLTMDFKWSEQQVESILQQLQDENRAATDRYEGKTVIELVTT</sequence>
<protein>
    <submittedName>
        <fullName evidence="1">Uncharacterized protein</fullName>
    </submittedName>
</protein>
<evidence type="ECO:0000313" key="1">
    <source>
        <dbReference type="EMBL" id="QLG50650.1"/>
    </source>
</evidence>
<accession>A0A7D5GMD8</accession>